<reference evidence="2" key="1">
    <citation type="submission" date="2023-10" db="EMBL/GenBank/DDBJ databases">
        <title>Genome assembly of Pristionchus species.</title>
        <authorList>
            <person name="Yoshida K."/>
            <person name="Sommer R.J."/>
        </authorList>
    </citation>
    <scope>NUCLEOTIDE SEQUENCE</scope>
    <source>
        <strain evidence="2">RS0144</strain>
    </source>
</reference>
<dbReference type="Proteomes" id="UP001432027">
    <property type="component" value="Unassembled WGS sequence"/>
</dbReference>
<evidence type="ECO:0008006" key="4">
    <source>
        <dbReference type="Google" id="ProtNLM"/>
    </source>
</evidence>
<name>A0AAV5T4B1_9BILA</name>
<protein>
    <recommendedName>
        <fullName evidence="4">G protein-coupled receptor</fullName>
    </recommendedName>
</protein>
<sequence>VNQGIAMCLNILALYLIFTKSRKEISQYRKLLVIFLVCGIVFAIMHLIIQPRRVFRENAFIFYATGWITDMRMGAAYCGVVSMSFLILAMHFIYRAMVLASKTHTNIQITNRIIGKIILILSIDLIVWTILCVVFISYRIEYEPTLVRLTADLDDYPEFDHEGRLMMFLGNVNGKLNLPPFIAILAMLCICEISFSIIIWSSITIIRVLNDD</sequence>
<dbReference type="SUPFAM" id="SSF81321">
    <property type="entry name" value="Family A G protein-coupled receptor-like"/>
    <property type="match status" value="1"/>
</dbReference>
<comment type="caution">
    <text evidence="2">The sequence shown here is derived from an EMBL/GenBank/DDBJ whole genome shotgun (WGS) entry which is preliminary data.</text>
</comment>
<feature type="transmembrane region" description="Helical" evidence="1">
    <location>
        <begin position="117"/>
        <end position="140"/>
    </location>
</feature>
<gene>
    <name evidence="2" type="ORF">PENTCL1PPCAC_8701</name>
</gene>
<feature type="transmembrane region" description="Helical" evidence="1">
    <location>
        <begin position="74"/>
        <end position="96"/>
    </location>
</feature>
<dbReference type="PANTHER" id="PTHR22943:SF248">
    <property type="entry name" value="SEVEN TM RECEPTOR"/>
    <property type="match status" value="1"/>
</dbReference>
<accession>A0AAV5T4B1</accession>
<keyword evidence="1" id="KW-0472">Membrane</keyword>
<dbReference type="InterPro" id="IPR019428">
    <property type="entry name" value="7TM_GPCR_serpentine_rcpt_Str"/>
</dbReference>
<organism evidence="2 3">
    <name type="scientific">Pristionchus entomophagus</name>
    <dbReference type="NCBI Taxonomy" id="358040"/>
    <lineage>
        <taxon>Eukaryota</taxon>
        <taxon>Metazoa</taxon>
        <taxon>Ecdysozoa</taxon>
        <taxon>Nematoda</taxon>
        <taxon>Chromadorea</taxon>
        <taxon>Rhabditida</taxon>
        <taxon>Rhabditina</taxon>
        <taxon>Diplogasteromorpha</taxon>
        <taxon>Diplogasteroidea</taxon>
        <taxon>Neodiplogasteridae</taxon>
        <taxon>Pristionchus</taxon>
    </lineage>
</organism>
<dbReference type="PANTHER" id="PTHR22943">
    <property type="entry name" value="7-TRANSMEMBRANE DOMAIN RECEPTOR C.ELEGANS"/>
    <property type="match status" value="1"/>
</dbReference>
<evidence type="ECO:0000313" key="2">
    <source>
        <dbReference type="EMBL" id="GMS86526.1"/>
    </source>
</evidence>
<proteinExistence type="predicted"/>
<dbReference type="Pfam" id="PF10326">
    <property type="entry name" value="7TM_GPCR_Str"/>
    <property type="match status" value="1"/>
</dbReference>
<evidence type="ECO:0000256" key="1">
    <source>
        <dbReference type="SAM" id="Phobius"/>
    </source>
</evidence>
<evidence type="ECO:0000313" key="3">
    <source>
        <dbReference type="Proteomes" id="UP001432027"/>
    </source>
</evidence>
<dbReference type="EMBL" id="BTSX01000002">
    <property type="protein sequence ID" value="GMS86526.1"/>
    <property type="molecule type" value="Genomic_DNA"/>
</dbReference>
<keyword evidence="1" id="KW-0812">Transmembrane</keyword>
<feature type="transmembrane region" description="Helical" evidence="1">
    <location>
        <begin position="31"/>
        <end position="49"/>
    </location>
</feature>
<keyword evidence="3" id="KW-1185">Reference proteome</keyword>
<dbReference type="AlphaFoldDB" id="A0AAV5T4B1"/>
<keyword evidence="1" id="KW-1133">Transmembrane helix</keyword>
<feature type="non-terminal residue" evidence="2">
    <location>
        <position position="1"/>
    </location>
</feature>
<feature type="transmembrane region" description="Helical" evidence="1">
    <location>
        <begin position="181"/>
        <end position="209"/>
    </location>
</feature>